<reference evidence="7" key="1">
    <citation type="submission" date="2020-08" db="EMBL/GenBank/DDBJ databases">
        <title>Genome public.</title>
        <authorList>
            <person name="Liu C."/>
            <person name="Sun Q."/>
        </authorList>
    </citation>
    <scope>NUCLEOTIDE SEQUENCE</scope>
    <source>
        <strain evidence="7">BX12</strain>
    </source>
</reference>
<name>A0A923NIY1_9FIRM</name>
<dbReference type="Pfam" id="PF12698">
    <property type="entry name" value="ABC2_membrane_3"/>
    <property type="match status" value="1"/>
</dbReference>
<feature type="transmembrane region" description="Helical" evidence="5">
    <location>
        <begin position="96"/>
        <end position="119"/>
    </location>
</feature>
<dbReference type="PANTHER" id="PTHR43471">
    <property type="entry name" value="ABC TRANSPORTER PERMEASE"/>
    <property type="match status" value="1"/>
</dbReference>
<evidence type="ECO:0000313" key="8">
    <source>
        <dbReference type="Proteomes" id="UP000602647"/>
    </source>
</evidence>
<evidence type="ECO:0000259" key="6">
    <source>
        <dbReference type="Pfam" id="PF12698"/>
    </source>
</evidence>
<keyword evidence="4 5" id="KW-0472">Membrane</keyword>
<evidence type="ECO:0000256" key="3">
    <source>
        <dbReference type="ARBA" id="ARBA00022989"/>
    </source>
</evidence>
<protein>
    <submittedName>
        <fullName evidence="7">ABC transporter permease</fullName>
    </submittedName>
</protein>
<dbReference type="PANTHER" id="PTHR43471:SF1">
    <property type="entry name" value="ABC TRANSPORTER PERMEASE PROTEIN NOSY-RELATED"/>
    <property type="match status" value="1"/>
</dbReference>
<feature type="transmembrane region" description="Helical" evidence="5">
    <location>
        <begin position="125"/>
        <end position="150"/>
    </location>
</feature>
<dbReference type="GO" id="GO:0140359">
    <property type="term" value="F:ABC-type transporter activity"/>
    <property type="evidence" value="ECO:0007669"/>
    <property type="project" value="InterPro"/>
</dbReference>
<keyword evidence="3 5" id="KW-1133">Transmembrane helix</keyword>
<evidence type="ECO:0000256" key="2">
    <source>
        <dbReference type="ARBA" id="ARBA00022692"/>
    </source>
</evidence>
<accession>A0A923NIY1</accession>
<dbReference type="EMBL" id="JACRYT010000007">
    <property type="protein sequence ID" value="MBC6679908.1"/>
    <property type="molecule type" value="Genomic_DNA"/>
</dbReference>
<evidence type="ECO:0000256" key="4">
    <source>
        <dbReference type="ARBA" id="ARBA00023136"/>
    </source>
</evidence>
<dbReference type="GO" id="GO:0016020">
    <property type="term" value="C:membrane"/>
    <property type="evidence" value="ECO:0007669"/>
    <property type="project" value="UniProtKB-SubCell"/>
</dbReference>
<dbReference type="AlphaFoldDB" id="A0A923NIY1"/>
<feature type="transmembrane region" description="Helical" evidence="5">
    <location>
        <begin position="51"/>
        <end position="75"/>
    </location>
</feature>
<proteinExistence type="predicted"/>
<feature type="transmembrane region" description="Helical" evidence="5">
    <location>
        <begin position="20"/>
        <end position="39"/>
    </location>
</feature>
<gene>
    <name evidence="7" type="ORF">H9L42_08710</name>
</gene>
<feature type="transmembrane region" description="Helical" evidence="5">
    <location>
        <begin position="211"/>
        <end position="232"/>
    </location>
</feature>
<organism evidence="7 8">
    <name type="scientific">Zhenpiania hominis</name>
    <dbReference type="NCBI Taxonomy" id="2763644"/>
    <lineage>
        <taxon>Bacteria</taxon>
        <taxon>Bacillati</taxon>
        <taxon>Bacillota</taxon>
        <taxon>Clostridia</taxon>
        <taxon>Peptostreptococcales</taxon>
        <taxon>Anaerovoracaceae</taxon>
        <taxon>Zhenpiania</taxon>
    </lineage>
</organism>
<keyword evidence="2 5" id="KW-0812">Transmembrane</keyword>
<comment type="caution">
    <text evidence="7">The sequence shown here is derived from an EMBL/GenBank/DDBJ whole genome shotgun (WGS) entry which is preliminary data.</text>
</comment>
<sequence>MGISARKIQILFKKDFKDILKNISISISMIIPLFFAVLYKYLFSDIPMPRAYLLMLVLALNLTMTAVMIPATSIAEEREKNTLRTLALSNVSGFEFCMAKMLVTSFFLLVTNIIIFLLMGEAVKYLPAFIVITLIGAVPLIVLGAAVGLAARDQMTAGVYEIPLMLVFLFPTIFSDMNSVAEKIADLTPCNTVVEMVLILTDGNFLSKETLFPAVVTLAWIVVAIGIFIWLFRRKGVDN</sequence>
<dbReference type="Proteomes" id="UP000602647">
    <property type="component" value="Unassembled WGS sequence"/>
</dbReference>
<comment type="subcellular location">
    <subcellularLocation>
        <location evidence="1">Membrane</location>
        <topology evidence="1">Multi-pass membrane protein</topology>
    </subcellularLocation>
</comment>
<evidence type="ECO:0000256" key="1">
    <source>
        <dbReference type="ARBA" id="ARBA00004141"/>
    </source>
</evidence>
<keyword evidence="8" id="KW-1185">Reference proteome</keyword>
<evidence type="ECO:0000313" key="7">
    <source>
        <dbReference type="EMBL" id="MBC6679908.1"/>
    </source>
</evidence>
<dbReference type="RefSeq" id="WP_187303007.1">
    <property type="nucleotide sequence ID" value="NZ_JACRYT010000007.1"/>
</dbReference>
<dbReference type="InterPro" id="IPR013525">
    <property type="entry name" value="ABC2_TM"/>
</dbReference>
<feature type="transmembrane region" description="Helical" evidence="5">
    <location>
        <begin position="157"/>
        <end position="174"/>
    </location>
</feature>
<feature type="domain" description="ABC-2 type transporter transmembrane" evidence="6">
    <location>
        <begin position="52"/>
        <end position="231"/>
    </location>
</feature>
<evidence type="ECO:0000256" key="5">
    <source>
        <dbReference type="SAM" id="Phobius"/>
    </source>
</evidence>